<dbReference type="AlphaFoldDB" id="A0A9F5J4N3"/>
<feature type="domain" description="C-type lectin" evidence="5">
    <location>
        <begin position="78"/>
        <end position="208"/>
    </location>
</feature>
<dbReference type="InterPro" id="IPR001304">
    <property type="entry name" value="C-type_lectin-like"/>
</dbReference>
<feature type="chain" id="PRO_5039921838" evidence="4">
    <location>
        <begin position="18"/>
        <end position="216"/>
    </location>
</feature>
<dbReference type="InterPro" id="IPR050111">
    <property type="entry name" value="C-type_lectin/snaclec_domain"/>
</dbReference>
<dbReference type="PANTHER" id="PTHR22803">
    <property type="entry name" value="MANNOSE, PHOSPHOLIPASE, LECTIN RECEPTOR RELATED"/>
    <property type="match status" value="1"/>
</dbReference>
<evidence type="ECO:0000259" key="5">
    <source>
        <dbReference type="PROSITE" id="PS50041"/>
    </source>
</evidence>
<dbReference type="OrthoDB" id="6337382at2759"/>
<dbReference type="GeneID" id="112541449"/>
<evidence type="ECO:0000313" key="6">
    <source>
        <dbReference type="Proteomes" id="UP000695026"/>
    </source>
</evidence>
<dbReference type="InterPro" id="IPR016186">
    <property type="entry name" value="C-type_lectin-like/link_sf"/>
</dbReference>
<evidence type="ECO:0000256" key="3">
    <source>
        <dbReference type="ARBA" id="ARBA00023157"/>
    </source>
</evidence>
<protein>
    <submittedName>
        <fullName evidence="7">Snaclec bothroinsularin subunit alpha-like</fullName>
    </submittedName>
</protein>
<dbReference type="SMART" id="SM00034">
    <property type="entry name" value="CLECT"/>
    <property type="match status" value="1"/>
</dbReference>
<comment type="subcellular location">
    <subcellularLocation>
        <location evidence="1">Secreted</location>
    </subcellularLocation>
</comment>
<evidence type="ECO:0000256" key="4">
    <source>
        <dbReference type="SAM" id="SignalP"/>
    </source>
</evidence>
<dbReference type="Proteomes" id="UP000695026">
    <property type="component" value="Unplaced"/>
</dbReference>
<evidence type="ECO:0000313" key="7">
    <source>
        <dbReference type="RefSeq" id="XP_025026714.1"/>
    </source>
</evidence>
<organism evidence="6 7">
    <name type="scientific">Python bivittatus</name>
    <name type="common">Burmese python</name>
    <name type="synonym">Python molurus bivittatus</name>
    <dbReference type="NCBI Taxonomy" id="176946"/>
    <lineage>
        <taxon>Eukaryota</taxon>
        <taxon>Metazoa</taxon>
        <taxon>Chordata</taxon>
        <taxon>Craniata</taxon>
        <taxon>Vertebrata</taxon>
        <taxon>Euteleostomi</taxon>
        <taxon>Lepidosauria</taxon>
        <taxon>Squamata</taxon>
        <taxon>Bifurcata</taxon>
        <taxon>Unidentata</taxon>
        <taxon>Episquamata</taxon>
        <taxon>Toxicofera</taxon>
        <taxon>Serpentes</taxon>
        <taxon>Henophidia</taxon>
        <taxon>Pythonidae</taxon>
        <taxon>Python</taxon>
    </lineage>
</organism>
<dbReference type="CDD" id="cd00037">
    <property type="entry name" value="CLECT"/>
    <property type="match status" value="1"/>
</dbReference>
<proteinExistence type="predicted"/>
<dbReference type="Pfam" id="PF00059">
    <property type="entry name" value="Lectin_C"/>
    <property type="match status" value="1"/>
</dbReference>
<evidence type="ECO:0000256" key="1">
    <source>
        <dbReference type="ARBA" id="ARBA00004613"/>
    </source>
</evidence>
<name>A0A9F5J4N3_PYTBI</name>
<reference evidence="7" key="1">
    <citation type="submission" date="2025-08" db="UniProtKB">
        <authorList>
            <consortium name="RefSeq"/>
        </authorList>
    </citation>
    <scope>IDENTIFICATION</scope>
    <source>
        <tissue evidence="7">Liver</tissue>
    </source>
</reference>
<sequence>MKLQILLCLFLTTLVLPFSEGHGAQQIKHYSHWTSFLNPGVQNNLPPVKHEALVVPDDDLENQKSFCQAGCRDGWISYTDHCYMYVQEQLPWAEAERSCHGLAPGGHLTSISSAEHNAFLVNMATYQARKPGQCWTGGNQQKGNNLQWTDGTAANFIQRPLSSIFHIIGGTLNQILSLNIHLCLNINIGGHGQWDGTNCQKKLPFICSYKPYLAVP</sequence>
<keyword evidence="6" id="KW-1185">Reference proteome</keyword>
<gene>
    <name evidence="7" type="primary">LOC112541449</name>
</gene>
<dbReference type="RefSeq" id="XP_025026714.1">
    <property type="nucleotide sequence ID" value="XM_025170946.1"/>
</dbReference>
<dbReference type="InterPro" id="IPR016187">
    <property type="entry name" value="CTDL_fold"/>
</dbReference>
<dbReference type="PRINTS" id="PR01504">
    <property type="entry name" value="PNCREATITSAP"/>
</dbReference>
<dbReference type="GO" id="GO:0005576">
    <property type="term" value="C:extracellular region"/>
    <property type="evidence" value="ECO:0007669"/>
    <property type="project" value="UniProtKB-SubCell"/>
</dbReference>
<accession>A0A9F5J4N3</accession>
<keyword evidence="3" id="KW-1015">Disulfide bond</keyword>
<keyword evidence="4" id="KW-0732">Signal</keyword>
<evidence type="ECO:0000256" key="2">
    <source>
        <dbReference type="ARBA" id="ARBA00022525"/>
    </source>
</evidence>
<dbReference type="KEGG" id="pbi:112541449"/>
<feature type="signal peptide" evidence="4">
    <location>
        <begin position="1"/>
        <end position="17"/>
    </location>
</feature>
<keyword evidence="2" id="KW-0964">Secreted</keyword>
<dbReference type="SUPFAM" id="SSF56436">
    <property type="entry name" value="C-type lectin-like"/>
    <property type="match status" value="1"/>
</dbReference>
<dbReference type="PROSITE" id="PS50041">
    <property type="entry name" value="C_TYPE_LECTIN_2"/>
    <property type="match status" value="1"/>
</dbReference>
<dbReference type="OMA" id="CYMYVQE"/>
<dbReference type="Gene3D" id="3.10.100.10">
    <property type="entry name" value="Mannose-Binding Protein A, subunit A"/>
    <property type="match status" value="1"/>
</dbReference>